<evidence type="ECO:0008006" key="2">
    <source>
        <dbReference type="Google" id="ProtNLM"/>
    </source>
</evidence>
<organism evidence="1">
    <name type="scientific">marine sediment metagenome</name>
    <dbReference type="NCBI Taxonomy" id="412755"/>
    <lineage>
        <taxon>unclassified sequences</taxon>
        <taxon>metagenomes</taxon>
        <taxon>ecological metagenomes</taxon>
    </lineage>
</organism>
<dbReference type="GO" id="GO:0003676">
    <property type="term" value="F:nucleic acid binding"/>
    <property type="evidence" value="ECO:0007669"/>
    <property type="project" value="InterPro"/>
</dbReference>
<name>A0A0F9IAE5_9ZZZZ</name>
<dbReference type="AlphaFoldDB" id="A0A0F9IAE5"/>
<dbReference type="EMBL" id="LAZR01014620">
    <property type="protein sequence ID" value="KKM16689.1"/>
    <property type="molecule type" value="Genomic_DNA"/>
</dbReference>
<accession>A0A0F9IAE5</accession>
<evidence type="ECO:0000313" key="1">
    <source>
        <dbReference type="EMBL" id="KKM16689.1"/>
    </source>
</evidence>
<reference evidence="1" key="1">
    <citation type="journal article" date="2015" name="Nature">
        <title>Complex archaea that bridge the gap between prokaryotes and eukaryotes.</title>
        <authorList>
            <person name="Spang A."/>
            <person name="Saw J.H."/>
            <person name="Jorgensen S.L."/>
            <person name="Zaremba-Niedzwiedzka K."/>
            <person name="Martijn J."/>
            <person name="Lind A.E."/>
            <person name="van Eijk R."/>
            <person name="Schleper C."/>
            <person name="Guy L."/>
            <person name="Ettema T.J."/>
        </authorList>
    </citation>
    <scope>NUCLEOTIDE SEQUENCE</scope>
</reference>
<protein>
    <recommendedName>
        <fullName evidence="2">VRR-NUC domain-containing protein</fullName>
    </recommendedName>
</protein>
<gene>
    <name evidence="1" type="ORF">LCGC14_1683350</name>
</gene>
<comment type="caution">
    <text evidence="1">The sequence shown here is derived from an EMBL/GenBank/DDBJ whole genome shotgun (WGS) entry which is preliminary data.</text>
</comment>
<proteinExistence type="predicted"/>
<sequence length="103" mass="11385">MSRRAAKVDANQPEIVAYFKACGWSVESTAGVGDGFPDIEVGKGGVNINIEIKDGPKKKLRPSQDDWHKAWQGTAVVMRSLDDVQRLMDNYIPIAAELEKLIE</sequence>
<dbReference type="InterPro" id="IPR011856">
    <property type="entry name" value="tRNA_endonuc-like_dom_sf"/>
</dbReference>
<dbReference type="Gene3D" id="3.40.1350.10">
    <property type="match status" value="1"/>
</dbReference>